<evidence type="ECO:0000256" key="2">
    <source>
        <dbReference type="PROSITE-ProRule" id="PRU00626"/>
    </source>
</evidence>
<dbReference type="GO" id="GO:0003723">
    <property type="term" value="F:RNA binding"/>
    <property type="evidence" value="ECO:0007669"/>
    <property type="project" value="UniProtKB-UniRule"/>
</dbReference>
<gene>
    <name evidence="4" type="ORF">HMPREF9708_00406</name>
</gene>
<dbReference type="RefSeq" id="WP_006308358.1">
    <property type="nucleotide sequence ID" value="NZ_JH601133.1"/>
</dbReference>
<proteinExistence type="predicted"/>
<accession>H3NHX8</accession>
<dbReference type="EMBL" id="AGEG01000003">
    <property type="protein sequence ID" value="EHR37777.1"/>
    <property type="molecule type" value="Genomic_DNA"/>
</dbReference>
<organism evidence="4 5">
    <name type="scientific">Facklamia languida CCUG 37842</name>
    <dbReference type="NCBI Taxonomy" id="883113"/>
    <lineage>
        <taxon>Bacteria</taxon>
        <taxon>Bacillati</taxon>
        <taxon>Bacillota</taxon>
        <taxon>Bacilli</taxon>
        <taxon>Lactobacillales</taxon>
        <taxon>Aerococcaceae</taxon>
        <taxon>Facklamia</taxon>
    </lineage>
</organism>
<dbReference type="Gene3D" id="3.30.110.60">
    <property type="entry name" value="YhbY-like"/>
    <property type="match status" value="1"/>
</dbReference>
<name>H3NHX8_9LACT</name>
<dbReference type="InterPro" id="IPR001890">
    <property type="entry name" value="RNA-binding_CRM"/>
</dbReference>
<dbReference type="SUPFAM" id="SSF75471">
    <property type="entry name" value="YhbY-like"/>
    <property type="match status" value="1"/>
</dbReference>
<evidence type="ECO:0000256" key="1">
    <source>
        <dbReference type="ARBA" id="ARBA00022884"/>
    </source>
</evidence>
<dbReference type="Pfam" id="PF01985">
    <property type="entry name" value="CRS1_YhbY"/>
    <property type="match status" value="1"/>
</dbReference>
<dbReference type="PANTHER" id="PTHR40065">
    <property type="entry name" value="RNA-BINDING PROTEIN YHBY"/>
    <property type="match status" value="1"/>
</dbReference>
<feature type="domain" description="CRM" evidence="3">
    <location>
        <begin position="2"/>
        <end position="98"/>
    </location>
</feature>
<comment type="caution">
    <text evidence="4">The sequence shown here is derived from an EMBL/GenBank/DDBJ whole genome shotgun (WGS) entry which is preliminary data.</text>
</comment>
<reference evidence="4 5" key="1">
    <citation type="submission" date="2012-01" db="EMBL/GenBank/DDBJ databases">
        <title>The Genome Sequence of Facklamia languida CCUG 37842.</title>
        <authorList>
            <consortium name="The Broad Institute Genome Sequencing Platform"/>
            <person name="Earl A."/>
            <person name="Ward D."/>
            <person name="Feldgarden M."/>
            <person name="Gevers D."/>
            <person name="Huys G."/>
            <person name="Young S.K."/>
            <person name="Zeng Q."/>
            <person name="Gargeya S."/>
            <person name="Fitzgerald M."/>
            <person name="Haas B."/>
            <person name="Abouelleil A."/>
            <person name="Alvarado L."/>
            <person name="Arachchi H.M."/>
            <person name="Berlin A."/>
            <person name="Chapman S.B."/>
            <person name="Gearin G."/>
            <person name="Goldberg J."/>
            <person name="Griggs A."/>
            <person name="Gujja S."/>
            <person name="Hansen M."/>
            <person name="Heiman D."/>
            <person name="Howarth C."/>
            <person name="Larimer J."/>
            <person name="Lui A."/>
            <person name="MacDonald P.J.P."/>
            <person name="McCowen C."/>
            <person name="Montmayeur A."/>
            <person name="Murphy C."/>
            <person name="Neiman D."/>
            <person name="Pearson M."/>
            <person name="Priest M."/>
            <person name="Roberts A."/>
            <person name="Saif S."/>
            <person name="Shea T."/>
            <person name="Sisk P."/>
            <person name="Stolte C."/>
            <person name="Sykes S."/>
            <person name="Wortman J."/>
            <person name="Nusbaum C."/>
            <person name="Birren B."/>
        </authorList>
    </citation>
    <scope>NUCLEOTIDE SEQUENCE [LARGE SCALE GENOMIC DNA]</scope>
    <source>
        <strain evidence="4 5">CCUG 37842</strain>
    </source>
</reference>
<dbReference type="InterPro" id="IPR051925">
    <property type="entry name" value="RNA-binding_domain"/>
</dbReference>
<dbReference type="Proteomes" id="UP000006190">
    <property type="component" value="Unassembled WGS sequence"/>
</dbReference>
<dbReference type="InterPro" id="IPR035920">
    <property type="entry name" value="YhbY-like_sf"/>
</dbReference>
<dbReference type="OrthoDB" id="9797519at2"/>
<protein>
    <submittedName>
        <fullName evidence="4">YhbY family putative RNA-binding protein</fullName>
    </submittedName>
</protein>
<dbReference type="PROSITE" id="PS51295">
    <property type="entry name" value="CRM"/>
    <property type="match status" value="1"/>
</dbReference>
<dbReference type="AlphaFoldDB" id="H3NHX8"/>
<dbReference type="eggNOG" id="COG1534">
    <property type="taxonomic scope" value="Bacteria"/>
</dbReference>
<dbReference type="PANTHER" id="PTHR40065:SF3">
    <property type="entry name" value="RNA-BINDING PROTEIN YHBY"/>
    <property type="match status" value="1"/>
</dbReference>
<dbReference type="SMART" id="SM01103">
    <property type="entry name" value="CRS1_YhbY"/>
    <property type="match status" value="1"/>
</dbReference>
<dbReference type="HOGENOM" id="CLU_095994_1_2_9"/>
<dbReference type="PATRIC" id="fig|883113.3.peg.409"/>
<evidence type="ECO:0000313" key="4">
    <source>
        <dbReference type="EMBL" id="EHR37777.1"/>
    </source>
</evidence>
<sequence length="105" mass="12079">MIELNKQQMKYLRKYAQKEKAIFQIGKLGLTEVFIQQVEAALNKRELVKFNVLQNSDEEIKEVAQQLSEVLQAVVVQTIGNTAILYRPSQESKNQKLSLDIQELS</sequence>
<keyword evidence="5" id="KW-1185">Reference proteome</keyword>
<evidence type="ECO:0000313" key="5">
    <source>
        <dbReference type="Proteomes" id="UP000006190"/>
    </source>
</evidence>
<dbReference type="STRING" id="883113.HMPREF9708_00406"/>
<evidence type="ECO:0000259" key="3">
    <source>
        <dbReference type="PROSITE" id="PS51295"/>
    </source>
</evidence>
<keyword evidence="1 2" id="KW-0694">RNA-binding</keyword>